<proteinExistence type="predicted"/>
<sequence>MDYPAAHAVLDSKSDRRSPRSPRTILTPFGWTVVGPLPYGRGLPKQPHCYRLATNDAWDDRPTDQLLDRFFSCELMCSPANHDKSISLESLAVWQQTTLGNRQRPTNFWIGSSLANSCVPPLITISPSAWTKSELGGFLKKRRASTVSGIKQGFFGRATSQPPC</sequence>
<accession>A0A085MLL5</accession>
<dbReference type="AlphaFoldDB" id="A0A085MLL5"/>
<protein>
    <submittedName>
        <fullName evidence="2">Uncharacterized protein</fullName>
    </submittedName>
</protein>
<evidence type="ECO:0000313" key="2">
    <source>
        <dbReference type="EMBL" id="KFD58111.1"/>
    </source>
</evidence>
<evidence type="ECO:0000256" key="1">
    <source>
        <dbReference type="SAM" id="MobiDB-lite"/>
    </source>
</evidence>
<organism evidence="2 3">
    <name type="scientific">Trichuris suis</name>
    <name type="common">pig whipworm</name>
    <dbReference type="NCBI Taxonomy" id="68888"/>
    <lineage>
        <taxon>Eukaryota</taxon>
        <taxon>Metazoa</taxon>
        <taxon>Ecdysozoa</taxon>
        <taxon>Nematoda</taxon>
        <taxon>Enoplea</taxon>
        <taxon>Dorylaimia</taxon>
        <taxon>Trichinellida</taxon>
        <taxon>Trichuridae</taxon>
        <taxon>Trichuris</taxon>
    </lineage>
</organism>
<name>A0A085MLL5_9BILA</name>
<feature type="region of interest" description="Disordered" evidence="1">
    <location>
        <begin position="1"/>
        <end position="23"/>
    </location>
</feature>
<gene>
    <name evidence="2" type="ORF">M513_00874</name>
</gene>
<dbReference type="Proteomes" id="UP000030764">
    <property type="component" value="Unassembled WGS sequence"/>
</dbReference>
<dbReference type="EMBL" id="KL363185">
    <property type="protein sequence ID" value="KFD58111.1"/>
    <property type="molecule type" value="Genomic_DNA"/>
</dbReference>
<evidence type="ECO:0000313" key="3">
    <source>
        <dbReference type="Proteomes" id="UP000030764"/>
    </source>
</evidence>
<reference evidence="2 3" key="1">
    <citation type="journal article" date="2014" name="Nat. Genet.">
        <title>Genome and transcriptome of the porcine whipworm Trichuris suis.</title>
        <authorList>
            <person name="Jex A.R."/>
            <person name="Nejsum P."/>
            <person name="Schwarz E.M."/>
            <person name="Hu L."/>
            <person name="Young N.D."/>
            <person name="Hall R.S."/>
            <person name="Korhonen P.K."/>
            <person name="Liao S."/>
            <person name="Thamsborg S."/>
            <person name="Xia J."/>
            <person name="Xu P."/>
            <person name="Wang S."/>
            <person name="Scheerlinck J.P."/>
            <person name="Hofmann A."/>
            <person name="Sternberg P.W."/>
            <person name="Wang J."/>
            <person name="Gasser R.B."/>
        </authorList>
    </citation>
    <scope>NUCLEOTIDE SEQUENCE [LARGE SCALE GENOMIC DNA]</scope>
    <source>
        <strain evidence="2">DCEP-RM93M</strain>
    </source>
</reference>
<keyword evidence="3" id="KW-1185">Reference proteome</keyword>